<keyword evidence="5" id="KW-1185">Reference proteome</keyword>
<gene>
    <name evidence="4" type="ORF">DEH84_03820</name>
</gene>
<feature type="domain" description="DUF4142" evidence="3">
    <location>
        <begin position="125"/>
        <end position="260"/>
    </location>
</feature>
<feature type="compositionally biased region" description="Low complexity" evidence="1">
    <location>
        <begin position="64"/>
        <end position="73"/>
    </location>
</feature>
<feature type="chain" id="PRO_5015949321" description="DUF4142 domain-containing protein" evidence="2">
    <location>
        <begin position="24"/>
        <end position="267"/>
    </location>
</feature>
<dbReference type="InterPro" id="IPR012347">
    <property type="entry name" value="Ferritin-like"/>
</dbReference>
<organism evidence="4 5">
    <name type="scientific">Aquabacterium olei</name>
    <dbReference type="NCBI Taxonomy" id="1296669"/>
    <lineage>
        <taxon>Bacteria</taxon>
        <taxon>Pseudomonadati</taxon>
        <taxon>Pseudomonadota</taxon>
        <taxon>Betaproteobacteria</taxon>
        <taxon>Burkholderiales</taxon>
        <taxon>Aquabacterium</taxon>
    </lineage>
</organism>
<dbReference type="InterPro" id="IPR025419">
    <property type="entry name" value="DUF4142"/>
</dbReference>
<sequence length="267" mass="27255">MNRTFRFTSLIACLLTASALLGACNRRDGQTSGDMSPASAPDGTAGTMGTTPGTTGTDGGLGTTPGSNSTTGTPGSGSDGVPQTGTGTGTGTGVDGGTGTTTPGAAPGASTVTPGASSQAPLNAQDQAFARAATEAGLYEVAVAQLAVEKAEHPDVKAMAATLVDDHGAANNRLAQVVSTRMTLPKDIPSSKRKVIDQLNKAKGLAFDRQFIDQVGIKDHQLDIDLFQKADGQLSDSAMKEYVQTTLPTLRHHLSMAQDLARKLKQT</sequence>
<dbReference type="RefSeq" id="WP_109034911.1">
    <property type="nucleotide sequence ID" value="NZ_CP029210.1"/>
</dbReference>
<dbReference type="PANTHER" id="PTHR38593">
    <property type="entry name" value="BLR2558 PROTEIN"/>
    <property type="match status" value="1"/>
</dbReference>
<dbReference type="AlphaFoldDB" id="A0A2U8FNU4"/>
<accession>A0A2U8FNU4</accession>
<dbReference type="Pfam" id="PF13628">
    <property type="entry name" value="DUF4142"/>
    <property type="match status" value="1"/>
</dbReference>
<dbReference type="Proteomes" id="UP000244892">
    <property type="component" value="Chromosome"/>
</dbReference>
<dbReference type="PROSITE" id="PS51257">
    <property type="entry name" value="PROKAR_LIPOPROTEIN"/>
    <property type="match status" value="1"/>
</dbReference>
<feature type="compositionally biased region" description="Low complexity" evidence="1">
    <location>
        <begin position="43"/>
        <end position="55"/>
    </location>
</feature>
<keyword evidence="2" id="KW-0732">Signal</keyword>
<evidence type="ECO:0000313" key="4">
    <source>
        <dbReference type="EMBL" id="AWI52640.1"/>
    </source>
</evidence>
<evidence type="ECO:0000256" key="1">
    <source>
        <dbReference type="SAM" id="MobiDB-lite"/>
    </source>
</evidence>
<dbReference type="KEGG" id="aon:DEH84_03820"/>
<dbReference type="OrthoDB" id="118677at2"/>
<name>A0A2U8FNU4_9BURK</name>
<evidence type="ECO:0000256" key="2">
    <source>
        <dbReference type="SAM" id="SignalP"/>
    </source>
</evidence>
<feature type="region of interest" description="Disordered" evidence="1">
    <location>
        <begin position="28"/>
        <end position="120"/>
    </location>
</feature>
<feature type="compositionally biased region" description="Gly residues" evidence="1">
    <location>
        <begin position="86"/>
        <end position="99"/>
    </location>
</feature>
<dbReference type="EMBL" id="CP029210">
    <property type="protein sequence ID" value="AWI52640.1"/>
    <property type="molecule type" value="Genomic_DNA"/>
</dbReference>
<evidence type="ECO:0000259" key="3">
    <source>
        <dbReference type="Pfam" id="PF13628"/>
    </source>
</evidence>
<dbReference type="PANTHER" id="PTHR38593:SF1">
    <property type="entry name" value="BLR2558 PROTEIN"/>
    <property type="match status" value="1"/>
</dbReference>
<proteinExistence type="predicted"/>
<evidence type="ECO:0000313" key="5">
    <source>
        <dbReference type="Proteomes" id="UP000244892"/>
    </source>
</evidence>
<protein>
    <recommendedName>
        <fullName evidence="3">DUF4142 domain-containing protein</fullName>
    </recommendedName>
</protein>
<dbReference type="Gene3D" id="1.20.1260.10">
    <property type="match status" value="1"/>
</dbReference>
<reference evidence="4 5" key="1">
    <citation type="submission" date="2018-05" db="EMBL/GenBank/DDBJ databases">
        <title>complete genome sequence of Aquabacterium olei NBRC 110486.</title>
        <authorList>
            <person name="Tang B."/>
            <person name="Chang J."/>
            <person name="Zhang L."/>
            <person name="Yang H."/>
        </authorList>
    </citation>
    <scope>NUCLEOTIDE SEQUENCE [LARGE SCALE GENOMIC DNA]</scope>
    <source>
        <strain evidence="4 5">NBRC 110486</strain>
    </source>
</reference>
<feature type="compositionally biased region" description="Low complexity" evidence="1">
    <location>
        <begin position="100"/>
        <end position="116"/>
    </location>
</feature>
<feature type="signal peptide" evidence="2">
    <location>
        <begin position="1"/>
        <end position="23"/>
    </location>
</feature>